<dbReference type="EnsemblPlants" id="OB02G20090.1">
    <property type="protein sequence ID" value="OB02G20090.1"/>
    <property type="gene ID" value="OB02G20090"/>
</dbReference>
<evidence type="ECO:0000313" key="2">
    <source>
        <dbReference type="Proteomes" id="UP000006038"/>
    </source>
</evidence>
<dbReference type="Gramene" id="OB02G20090.1">
    <property type="protein sequence ID" value="OB02G20090.1"/>
    <property type="gene ID" value="OB02G20090"/>
</dbReference>
<accession>J3LBJ2</accession>
<proteinExistence type="predicted"/>
<dbReference type="Proteomes" id="UP000006038">
    <property type="component" value="Unassembled WGS sequence"/>
</dbReference>
<name>J3LBJ2_ORYBR</name>
<reference evidence="1" key="1">
    <citation type="submission" date="2013-04" db="UniProtKB">
        <authorList>
            <consortium name="EnsemblPlants"/>
        </authorList>
    </citation>
    <scope>IDENTIFICATION</scope>
</reference>
<organism evidence="1">
    <name type="scientific">Oryza brachyantha</name>
    <name type="common">malo sina</name>
    <dbReference type="NCBI Taxonomy" id="4533"/>
    <lineage>
        <taxon>Eukaryota</taxon>
        <taxon>Viridiplantae</taxon>
        <taxon>Streptophyta</taxon>
        <taxon>Embryophyta</taxon>
        <taxon>Tracheophyta</taxon>
        <taxon>Spermatophyta</taxon>
        <taxon>Magnoliopsida</taxon>
        <taxon>Liliopsida</taxon>
        <taxon>Poales</taxon>
        <taxon>Poaceae</taxon>
        <taxon>BOP clade</taxon>
        <taxon>Oryzoideae</taxon>
        <taxon>Oryzeae</taxon>
        <taxon>Oryzinae</taxon>
        <taxon>Oryza</taxon>
    </lineage>
</organism>
<dbReference type="HOGENOM" id="CLU_2389695_0_0_1"/>
<evidence type="ECO:0000313" key="1">
    <source>
        <dbReference type="EnsemblPlants" id="OB02G20090.1"/>
    </source>
</evidence>
<protein>
    <submittedName>
        <fullName evidence="1">Uncharacterized protein</fullName>
    </submittedName>
</protein>
<sequence length="94" mass="10764">MCKSEMPSSSCACSSPSSLSVCCCCCNYHHQISVRYHSILLYVFRIKLFLIGSTRLPATTTTETVLSYTRLYYVPRCIKNLDSCRQKLLKLLFH</sequence>
<keyword evidence="2" id="KW-1185">Reference proteome</keyword>
<dbReference type="AlphaFoldDB" id="J3LBJ2"/>